<protein>
    <recommendedName>
        <fullName evidence="6">Reverse transcriptase zinc-binding domain-containing protein</fullName>
    </recommendedName>
</protein>
<dbReference type="AlphaFoldDB" id="A0A803NU23"/>
<feature type="region of interest" description="Disordered" evidence="1">
    <location>
        <begin position="439"/>
        <end position="489"/>
    </location>
</feature>
<dbReference type="InterPro" id="IPR012337">
    <property type="entry name" value="RNaseH-like_sf"/>
</dbReference>
<evidence type="ECO:0000259" key="3">
    <source>
        <dbReference type="Pfam" id="PF13966"/>
    </source>
</evidence>
<dbReference type="PANTHER" id="PTHR33116">
    <property type="entry name" value="REVERSE TRANSCRIPTASE ZINC-BINDING DOMAIN-CONTAINING PROTEIN-RELATED-RELATED"/>
    <property type="match status" value="1"/>
</dbReference>
<dbReference type="PANTHER" id="PTHR33116:SF86">
    <property type="entry name" value="REVERSE TRANSCRIPTASE DOMAIN-CONTAINING PROTEIN"/>
    <property type="match status" value="1"/>
</dbReference>
<evidence type="ECO:0000313" key="4">
    <source>
        <dbReference type="EnsemblPlants" id="cds.evm.model.02.1548"/>
    </source>
</evidence>
<evidence type="ECO:0008006" key="6">
    <source>
        <dbReference type="Google" id="ProtNLM"/>
    </source>
</evidence>
<feature type="compositionally biased region" description="Polar residues" evidence="1">
    <location>
        <begin position="439"/>
        <end position="458"/>
    </location>
</feature>
<dbReference type="Pfam" id="PF13966">
    <property type="entry name" value="zf-RVT"/>
    <property type="match status" value="1"/>
</dbReference>
<reference evidence="4" key="2">
    <citation type="submission" date="2021-03" db="UniProtKB">
        <authorList>
            <consortium name="EnsemblPlants"/>
        </authorList>
    </citation>
    <scope>IDENTIFICATION</scope>
</reference>
<dbReference type="Gramene" id="evm.model.02.1548">
    <property type="protein sequence ID" value="cds.evm.model.02.1548"/>
    <property type="gene ID" value="evm.TU.02.1548"/>
</dbReference>
<dbReference type="SUPFAM" id="SSF53098">
    <property type="entry name" value="Ribonuclease H-like"/>
    <property type="match status" value="1"/>
</dbReference>
<dbReference type="Proteomes" id="UP000596661">
    <property type="component" value="Chromosome 2"/>
</dbReference>
<dbReference type="InterPro" id="IPR026960">
    <property type="entry name" value="RVT-Znf"/>
</dbReference>
<accession>A0A803NU23</accession>
<evidence type="ECO:0000256" key="1">
    <source>
        <dbReference type="SAM" id="MobiDB-lite"/>
    </source>
</evidence>
<feature type="compositionally biased region" description="Low complexity" evidence="1">
    <location>
        <begin position="474"/>
        <end position="486"/>
    </location>
</feature>
<reference evidence="4" key="1">
    <citation type="submission" date="2018-11" db="EMBL/GenBank/DDBJ databases">
        <authorList>
            <person name="Grassa J C."/>
        </authorList>
    </citation>
    <scope>NUCLEOTIDE SEQUENCE [LARGE SCALE GENOMIC DNA]</scope>
</reference>
<feature type="domain" description="Reverse transcriptase zinc-binding" evidence="3">
    <location>
        <begin position="268"/>
        <end position="340"/>
    </location>
</feature>
<dbReference type="InterPro" id="IPR044730">
    <property type="entry name" value="RNase_H-like_dom_plant"/>
</dbReference>
<sequence>MFSSIKEKIWRLLHAWNDKLFSIGGKEVLLKAVVQSIPTYAMSCFRLPIGFCNQIESMMANFWWGSNKDGSKIHWKRWKMLCKSKFEGGMGFRSFVDFNQAMLAKQAWRILEMPHSLLSRLLKHRYFSRNSFLDAHLGHSPSLTWQGIYWGRELLLKGLRYKIGSGLHVRTGLDPWIPGHSEFRPVSYIGQPDMPVSTFIQDTMEWDLTLLGEYFGQIDIDRIVTIPLSFYQAQDKLIWHHNSTGIYSVKTGFHLANSITDANEESTSDNNNTWWKFFWALQLPPKIKIFAWRVIQQALPVAKALHKRKIIDSATCSRCQCAWESIGHALFTCKFAKAVWKQTQYRIDFTGAHAMFNGDYVIHKAKTMDKVEFENFICLLWSIWNDRNSVLHGGTNRVASVLVSQAQIYIDKYRLAKAKGRERSHTPDQVVPNQLLPQSLRPNQQSNSQQGATNQQVSRPGPDIPQQLQHNSDNNAAGPTATAANGIPWKPPDVNCLKMNVDAAVNAMDKVLGIGAVVRNCKGEVVAALSKSVQGHFRSDEMEAKALFHSLNWAFQQQIPISQVETDALRVSSALATSRKDLSCFSDLIDDVRCLLSFFPRVTVTHIRRHANQAAHGLAKYALELDEDVFWMGEIPHPIFSIIVNEL</sequence>
<evidence type="ECO:0000259" key="2">
    <source>
        <dbReference type="Pfam" id="PF13456"/>
    </source>
</evidence>
<dbReference type="CDD" id="cd06222">
    <property type="entry name" value="RNase_H_like"/>
    <property type="match status" value="1"/>
</dbReference>
<keyword evidence="5" id="KW-1185">Reference proteome</keyword>
<name>A0A803NU23_CANSA</name>
<dbReference type="Pfam" id="PF13456">
    <property type="entry name" value="RVT_3"/>
    <property type="match status" value="1"/>
</dbReference>
<dbReference type="InterPro" id="IPR036397">
    <property type="entry name" value="RNaseH_sf"/>
</dbReference>
<dbReference type="EMBL" id="UZAU01000206">
    <property type="status" value="NOT_ANNOTATED_CDS"/>
    <property type="molecule type" value="Genomic_DNA"/>
</dbReference>
<dbReference type="GO" id="GO:0004523">
    <property type="term" value="F:RNA-DNA hybrid ribonuclease activity"/>
    <property type="evidence" value="ECO:0007669"/>
    <property type="project" value="InterPro"/>
</dbReference>
<dbReference type="Gene3D" id="3.30.420.10">
    <property type="entry name" value="Ribonuclease H-like superfamily/Ribonuclease H"/>
    <property type="match status" value="1"/>
</dbReference>
<dbReference type="InterPro" id="IPR002156">
    <property type="entry name" value="RNaseH_domain"/>
</dbReference>
<proteinExistence type="predicted"/>
<dbReference type="EnsemblPlants" id="evm.model.02.1548">
    <property type="protein sequence ID" value="cds.evm.model.02.1548"/>
    <property type="gene ID" value="evm.TU.02.1548"/>
</dbReference>
<feature type="domain" description="RNase H type-1" evidence="2">
    <location>
        <begin position="500"/>
        <end position="622"/>
    </location>
</feature>
<evidence type="ECO:0000313" key="5">
    <source>
        <dbReference type="Proteomes" id="UP000596661"/>
    </source>
</evidence>
<dbReference type="GO" id="GO:0003676">
    <property type="term" value="F:nucleic acid binding"/>
    <property type="evidence" value="ECO:0007669"/>
    <property type="project" value="InterPro"/>
</dbReference>
<organism evidence="4 5">
    <name type="scientific">Cannabis sativa</name>
    <name type="common">Hemp</name>
    <name type="synonym">Marijuana</name>
    <dbReference type="NCBI Taxonomy" id="3483"/>
    <lineage>
        <taxon>Eukaryota</taxon>
        <taxon>Viridiplantae</taxon>
        <taxon>Streptophyta</taxon>
        <taxon>Embryophyta</taxon>
        <taxon>Tracheophyta</taxon>
        <taxon>Spermatophyta</taxon>
        <taxon>Magnoliopsida</taxon>
        <taxon>eudicotyledons</taxon>
        <taxon>Gunneridae</taxon>
        <taxon>Pentapetalae</taxon>
        <taxon>rosids</taxon>
        <taxon>fabids</taxon>
        <taxon>Rosales</taxon>
        <taxon>Cannabaceae</taxon>
        <taxon>Cannabis</taxon>
    </lineage>
</organism>